<sequence length="52" mass="6121">MCKGEFINNIISSDWSLSVHTHTQTYISACNFFRLHFLHNFQNIFGYTSYSV</sequence>
<protein>
    <submittedName>
        <fullName evidence="1">Uncharacterized protein</fullName>
    </submittedName>
</protein>
<name>A0A0L8FUH2_OCTBM</name>
<accession>A0A0L8FUH2</accession>
<proteinExistence type="predicted"/>
<evidence type="ECO:0000313" key="1">
    <source>
        <dbReference type="EMBL" id="KOF68324.1"/>
    </source>
</evidence>
<reference evidence="1" key="1">
    <citation type="submission" date="2015-07" db="EMBL/GenBank/DDBJ databases">
        <title>MeaNS - Measles Nucleotide Surveillance Program.</title>
        <authorList>
            <person name="Tran T."/>
            <person name="Druce J."/>
        </authorList>
    </citation>
    <scope>NUCLEOTIDE SEQUENCE</scope>
    <source>
        <strain evidence="1">UCB-OBI-ISO-001</strain>
        <tissue evidence="1">Gonad</tissue>
    </source>
</reference>
<organism evidence="1">
    <name type="scientific">Octopus bimaculoides</name>
    <name type="common">California two-spotted octopus</name>
    <dbReference type="NCBI Taxonomy" id="37653"/>
    <lineage>
        <taxon>Eukaryota</taxon>
        <taxon>Metazoa</taxon>
        <taxon>Spiralia</taxon>
        <taxon>Lophotrochozoa</taxon>
        <taxon>Mollusca</taxon>
        <taxon>Cephalopoda</taxon>
        <taxon>Coleoidea</taxon>
        <taxon>Octopodiformes</taxon>
        <taxon>Octopoda</taxon>
        <taxon>Incirrata</taxon>
        <taxon>Octopodidae</taxon>
        <taxon>Octopus</taxon>
    </lineage>
</organism>
<gene>
    <name evidence="1" type="ORF">OCBIM_22007548mg</name>
</gene>
<dbReference type="EMBL" id="KQ426371">
    <property type="protein sequence ID" value="KOF68324.1"/>
    <property type="molecule type" value="Genomic_DNA"/>
</dbReference>
<dbReference type="AlphaFoldDB" id="A0A0L8FUH2"/>